<organism evidence="3 4">
    <name type="scientific">Littorina saxatilis</name>
    <dbReference type="NCBI Taxonomy" id="31220"/>
    <lineage>
        <taxon>Eukaryota</taxon>
        <taxon>Metazoa</taxon>
        <taxon>Spiralia</taxon>
        <taxon>Lophotrochozoa</taxon>
        <taxon>Mollusca</taxon>
        <taxon>Gastropoda</taxon>
        <taxon>Caenogastropoda</taxon>
        <taxon>Littorinimorpha</taxon>
        <taxon>Littorinoidea</taxon>
        <taxon>Littorinidae</taxon>
        <taxon>Littorina</taxon>
    </lineage>
</organism>
<dbReference type="Proteomes" id="UP001374579">
    <property type="component" value="Unassembled WGS sequence"/>
</dbReference>
<evidence type="ECO:0000313" key="3">
    <source>
        <dbReference type="EMBL" id="KAK7114560.1"/>
    </source>
</evidence>
<dbReference type="InterPro" id="IPR006116">
    <property type="entry name" value="NT_2-5OAS_ClassI-CCAase"/>
</dbReference>
<dbReference type="SUPFAM" id="SSF81301">
    <property type="entry name" value="Nucleotidyltransferase"/>
    <property type="match status" value="1"/>
</dbReference>
<dbReference type="Gene3D" id="1.10.1410.20">
    <property type="entry name" value="2'-5'-oligoadenylate synthetase 1, domain 2"/>
    <property type="match status" value="1"/>
</dbReference>
<dbReference type="Pfam" id="PF10421">
    <property type="entry name" value="OAS1_C"/>
    <property type="match status" value="1"/>
</dbReference>
<dbReference type="GO" id="GO:0003725">
    <property type="term" value="F:double-stranded RNA binding"/>
    <property type="evidence" value="ECO:0007669"/>
    <property type="project" value="TreeGrafter"/>
</dbReference>
<dbReference type="CDD" id="cd05400">
    <property type="entry name" value="NT_2-5OAS_ClassI-CCAase"/>
    <property type="match status" value="1"/>
</dbReference>
<dbReference type="EMBL" id="JBAMIC010000001">
    <property type="protein sequence ID" value="KAK7114560.1"/>
    <property type="molecule type" value="Genomic_DNA"/>
</dbReference>
<proteinExistence type="inferred from homology"/>
<comment type="caution">
    <text evidence="3">The sequence shown here is derived from an EMBL/GenBank/DDBJ whole genome shotgun (WGS) entry which is preliminary data.</text>
</comment>
<dbReference type="SUPFAM" id="SSF81631">
    <property type="entry name" value="PAP/OAS1 substrate-binding domain"/>
    <property type="match status" value="1"/>
</dbReference>
<sequence length="306" mass="34885">MCEIPTKVFDKINNDESLDDFHERCVLPTKEEIVSLNKEVDSFVRFLEQGFSLKPYSIARVFKAGSLGNDTAARGIADIELVVFLDGLSSVHDLITARAKLLDHLQEVVKGYDHWRSGLKLKERTTLYLSYVLYGHELTILPGFDIMSHVKRKERVVREIDAVAQYKSIEFVSQQFSASVVPLQVDFVKNSDETAKKVIRLLKQWKLERKLTGLSSYTLELLAIHAAGADFRGNTTDLFVKVLMLIRNYSSVRVAFDENYTSQDYLQYHEIPYIVDVANPFNNLMIVVDMTQASQQAAATLRLRIN</sequence>
<dbReference type="GO" id="GO:0001730">
    <property type="term" value="F:2'-5'-oligoadenylate synthetase activity"/>
    <property type="evidence" value="ECO:0007669"/>
    <property type="project" value="TreeGrafter"/>
</dbReference>
<dbReference type="AlphaFoldDB" id="A0AAN9GPY0"/>
<dbReference type="GO" id="GO:0005654">
    <property type="term" value="C:nucleoplasm"/>
    <property type="evidence" value="ECO:0007669"/>
    <property type="project" value="TreeGrafter"/>
</dbReference>
<evidence type="ECO:0000259" key="2">
    <source>
        <dbReference type="Pfam" id="PF10421"/>
    </source>
</evidence>
<accession>A0AAN9GPY0</accession>
<evidence type="ECO:0000313" key="4">
    <source>
        <dbReference type="Proteomes" id="UP001374579"/>
    </source>
</evidence>
<dbReference type="GO" id="GO:0005829">
    <property type="term" value="C:cytosol"/>
    <property type="evidence" value="ECO:0007669"/>
    <property type="project" value="TreeGrafter"/>
</dbReference>
<dbReference type="InterPro" id="IPR018952">
    <property type="entry name" value="2-5-oligoAdlate_synth_1_dom2/C"/>
</dbReference>
<dbReference type="GO" id="GO:0016020">
    <property type="term" value="C:membrane"/>
    <property type="evidence" value="ECO:0007669"/>
    <property type="project" value="TreeGrafter"/>
</dbReference>
<protein>
    <recommendedName>
        <fullName evidence="2">2'-5'-oligoadenylate synthetase 1 domain-containing protein</fullName>
    </recommendedName>
</protein>
<reference evidence="3 4" key="1">
    <citation type="submission" date="2024-02" db="EMBL/GenBank/DDBJ databases">
        <title>Chromosome-scale genome assembly of the rough periwinkle Littorina saxatilis.</title>
        <authorList>
            <person name="De Jode A."/>
            <person name="Faria R."/>
            <person name="Formenti G."/>
            <person name="Sims Y."/>
            <person name="Smith T.P."/>
            <person name="Tracey A."/>
            <person name="Wood J.M.D."/>
            <person name="Zagrodzka Z.B."/>
            <person name="Johannesson K."/>
            <person name="Butlin R.K."/>
            <person name="Leder E.H."/>
        </authorList>
    </citation>
    <scope>NUCLEOTIDE SEQUENCE [LARGE SCALE GENOMIC DNA]</scope>
    <source>
        <strain evidence="3">Snail1</strain>
        <tissue evidence="3">Muscle</tissue>
    </source>
</reference>
<dbReference type="PANTHER" id="PTHR11258:SF11">
    <property type="entry name" value="C2H2-TYPE DOMAIN-CONTAINING PROTEIN"/>
    <property type="match status" value="1"/>
</dbReference>
<dbReference type="Gene3D" id="3.30.460.10">
    <property type="entry name" value="Beta Polymerase, domain 2"/>
    <property type="match status" value="1"/>
</dbReference>
<comment type="similarity">
    <text evidence="1">Belongs to the 2-5A synthase family.</text>
</comment>
<keyword evidence="4" id="KW-1185">Reference proteome</keyword>
<dbReference type="InterPro" id="IPR043519">
    <property type="entry name" value="NT_sf"/>
</dbReference>
<dbReference type="PROSITE" id="PS50152">
    <property type="entry name" value="25A_SYNTH_3"/>
    <property type="match status" value="1"/>
</dbReference>
<name>A0AAN9GPY0_9CAEN</name>
<feature type="domain" description="2'-5'-oligoadenylate synthetase 1" evidence="2">
    <location>
        <begin position="172"/>
        <end position="284"/>
    </location>
</feature>
<evidence type="ECO:0000256" key="1">
    <source>
        <dbReference type="ARBA" id="ARBA00009526"/>
    </source>
</evidence>
<gene>
    <name evidence="3" type="ORF">V1264_000604</name>
</gene>
<dbReference type="PANTHER" id="PTHR11258">
    <property type="entry name" value="2-5 OLIGOADENYLATE SYNTHETASE"/>
    <property type="match status" value="1"/>
</dbReference>